<feature type="active site" description="Nucleophile" evidence="2">
    <location>
        <position position="13"/>
    </location>
</feature>
<dbReference type="InterPro" id="IPR036249">
    <property type="entry name" value="Thioredoxin-like_sf"/>
</dbReference>
<dbReference type="GO" id="GO:0004602">
    <property type="term" value="F:glutathione peroxidase activity"/>
    <property type="evidence" value="ECO:0007669"/>
    <property type="project" value="TreeGrafter"/>
</dbReference>
<dbReference type="Gene3D" id="3.40.30.10">
    <property type="entry name" value="Glutaredoxin"/>
    <property type="match status" value="1"/>
</dbReference>
<dbReference type="Pfam" id="PF01323">
    <property type="entry name" value="DSBA"/>
    <property type="match status" value="1"/>
</dbReference>
<organism evidence="4 5">
    <name type="scientific">Enhygromyxa salina</name>
    <dbReference type="NCBI Taxonomy" id="215803"/>
    <lineage>
        <taxon>Bacteria</taxon>
        <taxon>Pseudomonadati</taxon>
        <taxon>Myxococcota</taxon>
        <taxon>Polyangia</taxon>
        <taxon>Nannocystales</taxon>
        <taxon>Nannocystaceae</taxon>
        <taxon>Enhygromyxa</taxon>
    </lineage>
</organism>
<evidence type="ECO:0000256" key="1">
    <source>
        <dbReference type="PIRNR" id="PIRNR006386"/>
    </source>
</evidence>
<evidence type="ECO:0000256" key="2">
    <source>
        <dbReference type="PIRSR" id="PIRSR006386-1"/>
    </source>
</evidence>
<dbReference type="InterPro" id="IPR001853">
    <property type="entry name" value="DSBA-like_thioredoxin_dom"/>
</dbReference>
<dbReference type="SUPFAM" id="SSF52833">
    <property type="entry name" value="Thioredoxin-like"/>
    <property type="match status" value="1"/>
</dbReference>
<keyword evidence="1 4" id="KW-0413">Isomerase</keyword>
<dbReference type="PIRSF" id="PIRSF006386">
    <property type="entry name" value="HCCAis_GSTk"/>
    <property type="match status" value="1"/>
</dbReference>
<dbReference type="InterPro" id="IPR051924">
    <property type="entry name" value="GST_Kappa/NadH"/>
</dbReference>
<dbReference type="InterPro" id="IPR044087">
    <property type="entry name" value="NahD-like"/>
</dbReference>
<dbReference type="PANTHER" id="PTHR42943">
    <property type="entry name" value="GLUTATHIONE S-TRANSFERASE KAPPA"/>
    <property type="match status" value="1"/>
</dbReference>
<accession>A0A2S9YSY6</accession>
<dbReference type="PANTHER" id="PTHR42943:SF2">
    <property type="entry name" value="GLUTATHIONE S-TRANSFERASE KAPPA 1"/>
    <property type="match status" value="1"/>
</dbReference>
<dbReference type="Proteomes" id="UP000238823">
    <property type="component" value="Unassembled WGS sequence"/>
</dbReference>
<comment type="caution">
    <text evidence="4">The sequence shown here is derived from an EMBL/GenBank/DDBJ whole genome shotgun (WGS) entry which is preliminary data.</text>
</comment>
<name>A0A2S9YSY6_9BACT</name>
<dbReference type="AlphaFoldDB" id="A0A2S9YSY6"/>
<reference evidence="4 5" key="1">
    <citation type="submission" date="2018-03" db="EMBL/GenBank/DDBJ databases">
        <title>Draft Genome Sequences of the Obligatory Marine Myxobacteria Enhygromyxa salina SWB007.</title>
        <authorList>
            <person name="Poehlein A."/>
            <person name="Moghaddam J.A."/>
            <person name="Harms H."/>
            <person name="Alanjari M."/>
            <person name="Koenig G.M."/>
            <person name="Daniel R."/>
            <person name="Schaeberle T.F."/>
        </authorList>
    </citation>
    <scope>NUCLEOTIDE SEQUENCE [LARGE SCALE GENOMIC DNA]</scope>
    <source>
        <strain evidence="4 5">SWB007</strain>
    </source>
</reference>
<dbReference type="OrthoDB" id="5244108at2"/>
<evidence type="ECO:0000313" key="5">
    <source>
        <dbReference type="Proteomes" id="UP000238823"/>
    </source>
</evidence>
<dbReference type="EC" id="5.99.1.4" evidence="1"/>
<sequence>MSAPVEFWFDFISPYAYLAWQRIHPIAEARGRAVVYRPVLFASLLNHWGQLGPAEIPPKRVHAFKQVSRRARALGVPMIPPPSHPFNPLLGLRLAALDLPAPQRRALIDALFRAVWAGGPGIDDPQVVGQLLGDAGLDAQALLTAATSPAHKQGLMAQTQAGIDAGVFGIPAMVVDGELFWGEDSLDDLARFLDGEDLLDLEALRRWADLPASASRQR</sequence>
<dbReference type="CDD" id="cd03022">
    <property type="entry name" value="DsbA_HCCA_Iso"/>
    <property type="match status" value="1"/>
</dbReference>
<comment type="catalytic activity">
    <reaction evidence="1">
        <text>2-hydroxychromene-2-carboxylate = (3E)-4-(2-hydroxyphenyl)-2-oxobut-3-enoate</text>
        <dbReference type="Rhea" id="RHEA:27401"/>
        <dbReference type="ChEBI" id="CHEBI:59350"/>
        <dbReference type="ChEBI" id="CHEBI:59353"/>
        <dbReference type="EC" id="5.99.1.4"/>
    </reaction>
</comment>
<dbReference type="GO" id="GO:0006749">
    <property type="term" value="P:glutathione metabolic process"/>
    <property type="evidence" value="ECO:0007669"/>
    <property type="project" value="TreeGrafter"/>
</dbReference>
<dbReference type="RefSeq" id="WP_106089197.1">
    <property type="nucleotide sequence ID" value="NZ_PVNL01000044.1"/>
</dbReference>
<evidence type="ECO:0000313" key="4">
    <source>
        <dbReference type="EMBL" id="PRQ08217.1"/>
    </source>
</evidence>
<dbReference type="GO" id="GO:0004364">
    <property type="term" value="F:glutathione transferase activity"/>
    <property type="evidence" value="ECO:0007669"/>
    <property type="project" value="TreeGrafter"/>
</dbReference>
<dbReference type="EMBL" id="PVNL01000044">
    <property type="protein sequence ID" value="PRQ08217.1"/>
    <property type="molecule type" value="Genomic_DNA"/>
</dbReference>
<proteinExistence type="inferred from homology"/>
<dbReference type="GO" id="GO:0018845">
    <property type="term" value="F:2-hydroxychromene-2-carboxylate isomerase activity"/>
    <property type="evidence" value="ECO:0007669"/>
    <property type="project" value="UniProtKB-UniRule"/>
</dbReference>
<dbReference type="InterPro" id="IPR014440">
    <property type="entry name" value="HCCAis_GSTk"/>
</dbReference>
<protein>
    <recommendedName>
        <fullName evidence="1">2-hydroxychromene-2-carboxylate isomerase</fullName>
        <ecNumber evidence="1">5.99.1.4</ecNumber>
    </recommendedName>
</protein>
<evidence type="ECO:0000259" key="3">
    <source>
        <dbReference type="Pfam" id="PF01323"/>
    </source>
</evidence>
<feature type="domain" description="DSBA-like thioredoxin" evidence="3">
    <location>
        <begin position="5"/>
        <end position="193"/>
    </location>
</feature>
<comment type="similarity">
    <text evidence="1">Belongs to the GST superfamily. NadH family.</text>
</comment>
<dbReference type="GO" id="GO:1901170">
    <property type="term" value="P:naphthalene catabolic process"/>
    <property type="evidence" value="ECO:0007669"/>
    <property type="project" value="InterPro"/>
</dbReference>
<gene>
    <name evidence="4" type="primary">nsaD_2</name>
    <name evidence="4" type="ORF">ENSA7_21890</name>
</gene>